<reference evidence="1 2" key="1">
    <citation type="submission" date="2016-10" db="EMBL/GenBank/DDBJ databases">
        <authorList>
            <person name="de Groot N.N."/>
        </authorList>
    </citation>
    <scope>NUCLEOTIDE SEQUENCE [LARGE SCALE GENOMIC DNA]</scope>
    <source>
        <strain evidence="1 2">VTM1R29</strain>
    </source>
</reference>
<accession>A0A1H7XUG5</accession>
<protein>
    <recommendedName>
        <fullName evidence="3">Phage protein</fullName>
    </recommendedName>
</protein>
<proteinExistence type="predicted"/>
<evidence type="ECO:0000313" key="1">
    <source>
        <dbReference type="EMBL" id="SEM36629.1"/>
    </source>
</evidence>
<name>A0A1H7XUG5_9STRE</name>
<gene>
    <name evidence="1" type="ORF">SAMN04487839_11833</name>
</gene>
<dbReference type="RefSeq" id="WP_074596873.1">
    <property type="nucleotide sequence ID" value="NZ_FNUH01000013.1"/>
</dbReference>
<evidence type="ECO:0008006" key="3">
    <source>
        <dbReference type="Google" id="ProtNLM"/>
    </source>
</evidence>
<dbReference type="Proteomes" id="UP000182764">
    <property type="component" value="Unassembled WGS sequence"/>
</dbReference>
<sequence>MRLKKNRLKPYLLKKHQTIKTNEGLKRTSYSDEGVTIYAEIWPASGNVQAELYGQRLSYILNALVERDTTINELDGLCIDSDDVTHKVISIKTYSNHKVLELEDVRNR</sequence>
<dbReference type="AlphaFoldDB" id="A0A1H7XUG5"/>
<dbReference type="EMBL" id="FOBM01000018">
    <property type="protein sequence ID" value="SEM36629.1"/>
    <property type="molecule type" value="Genomic_DNA"/>
</dbReference>
<organism evidence="1 2">
    <name type="scientific">Streptococcus gallolyticus</name>
    <dbReference type="NCBI Taxonomy" id="315405"/>
    <lineage>
        <taxon>Bacteria</taxon>
        <taxon>Bacillati</taxon>
        <taxon>Bacillota</taxon>
        <taxon>Bacilli</taxon>
        <taxon>Lactobacillales</taxon>
        <taxon>Streptococcaceae</taxon>
        <taxon>Streptococcus</taxon>
    </lineage>
</organism>
<evidence type="ECO:0000313" key="2">
    <source>
        <dbReference type="Proteomes" id="UP000182764"/>
    </source>
</evidence>